<gene>
    <name evidence="1" type="ORF">M437DRAFT_66586</name>
</gene>
<dbReference type="RefSeq" id="XP_040879171.1">
    <property type="nucleotide sequence ID" value="XM_041024783.1"/>
</dbReference>
<dbReference type="Proteomes" id="UP000030672">
    <property type="component" value="Unassembled WGS sequence"/>
</dbReference>
<keyword evidence="2" id="KW-1185">Reference proteome</keyword>
<organism evidence="1 2">
    <name type="scientific">Aureobasidium melanogenum (strain CBS 110374)</name>
    <name type="common">Aureobasidium pullulans var. melanogenum</name>
    <dbReference type="NCBI Taxonomy" id="1043003"/>
    <lineage>
        <taxon>Eukaryota</taxon>
        <taxon>Fungi</taxon>
        <taxon>Dikarya</taxon>
        <taxon>Ascomycota</taxon>
        <taxon>Pezizomycotina</taxon>
        <taxon>Dothideomycetes</taxon>
        <taxon>Dothideomycetidae</taxon>
        <taxon>Dothideales</taxon>
        <taxon>Saccotheciaceae</taxon>
        <taxon>Aureobasidium</taxon>
    </lineage>
</organism>
<dbReference type="GeneID" id="63918156"/>
<dbReference type="EMBL" id="KL584835">
    <property type="protein sequence ID" value="KEQ62148.1"/>
    <property type="molecule type" value="Genomic_DNA"/>
</dbReference>
<dbReference type="InterPro" id="IPR026893">
    <property type="entry name" value="Tyr/Ser_Pase_IphP-type"/>
</dbReference>
<protein>
    <submittedName>
        <fullName evidence="1">Uncharacterized protein</fullName>
    </submittedName>
</protein>
<dbReference type="Pfam" id="PF13350">
    <property type="entry name" value="Y_phosphatase3"/>
    <property type="match status" value="1"/>
</dbReference>
<proteinExistence type="predicted"/>
<accession>A0A074VNU9</accession>
<dbReference type="Gene3D" id="3.90.190.10">
    <property type="entry name" value="Protein tyrosine phosphatase superfamily"/>
    <property type="match status" value="1"/>
</dbReference>
<name>A0A074VNU9_AURM1</name>
<dbReference type="InterPro" id="IPR029021">
    <property type="entry name" value="Prot-tyrosine_phosphatase-like"/>
</dbReference>
<evidence type="ECO:0000313" key="1">
    <source>
        <dbReference type="EMBL" id="KEQ62148.1"/>
    </source>
</evidence>
<dbReference type="AlphaFoldDB" id="A0A074VNU9"/>
<dbReference type="GO" id="GO:0004721">
    <property type="term" value="F:phosphoprotein phosphatase activity"/>
    <property type="evidence" value="ECO:0007669"/>
    <property type="project" value="InterPro"/>
</dbReference>
<dbReference type="SUPFAM" id="SSF52799">
    <property type="entry name" value="(Phosphotyrosine protein) phosphatases II"/>
    <property type="match status" value="1"/>
</dbReference>
<dbReference type="STRING" id="1043003.A0A074VNU9"/>
<evidence type="ECO:0000313" key="2">
    <source>
        <dbReference type="Proteomes" id="UP000030672"/>
    </source>
</evidence>
<dbReference type="HOGENOM" id="CLU_1488713_0_0_1"/>
<sequence length="181" mass="19950">MSFPLKPQRSFCQADGFLAPVAEAVWVNGPIGETLEVLDTGVKHICDLFKAPLCQASIYPVLICGARWMREQNLLVVLILLVLRVPVEHITADYISCVQGLQIDEGRFKSRGEADLVRAMVEKEAEWVMAVKNHVDDSYGGAEGYLTRGGVTLEEMGSLRDALQASGSRKEADHYETAEDP</sequence>
<reference evidence="1 2" key="1">
    <citation type="journal article" date="2014" name="BMC Genomics">
        <title>Genome sequencing of four Aureobasidium pullulans varieties: biotechnological potential, stress tolerance, and description of new species.</title>
        <authorList>
            <person name="Gostin Ar C."/>
            <person name="Ohm R.A."/>
            <person name="Kogej T."/>
            <person name="Sonjak S."/>
            <person name="Turk M."/>
            <person name="Zajc J."/>
            <person name="Zalar P."/>
            <person name="Grube M."/>
            <person name="Sun H."/>
            <person name="Han J."/>
            <person name="Sharma A."/>
            <person name="Chiniquy J."/>
            <person name="Ngan C.Y."/>
            <person name="Lipzen A."/>
            <person name="Barry K."/>
            <person name="Grigoriev I.V."/>
            <person name="Gunde-Cimerman N."/>
        </authorList>
    </citation>
    <scope>NUCLEOTIDE SEQUENCE [LARGE SCALE GENOMIC DNA]</scope>
    <source>
        <strain evidence="1 2">CBS 110374</strain>
    </source>
</reference>